<dbReference type="RefSeq" id="WP_127760069.1">
    <property type="nucleotide sequence ID" value="NZ_CP026095.1"/>
</dbReference>
<dbReference type="KEGG" id="pasa:BAOM_2025"/>
<sequence length="360" mass="40105">MHFKKRIIPAVLAVSVLSSGIVTVHPTVEVEAASKHITAQEKKQQEARINKINVLNTMTLQITFNKPLAAEDVDPNNLENIKKQFKFNHGMSIVNVPRLKTGAKSTYIVPVTIQKDGVKYKLSYKGQRVKSFEGTDQKIDFRKTQQVTNDTFEIESFLEDGVTDYANIIEAYRAGRGDLAFELNNRNRDENGKHFDIISSLRDRVVTITGNNGEQFVANYVPFTQAADGRQAPKFRLPAGQTLKPGVTYKVTSKWADIGNRTFTAQYIAPLTLQSAEAIDNKTFQIVLDKDPGMELFAGRSVQLKGEDGSVLQAQYRNSSRKGAVGIFDMTNSTLKPNVKYIVVPLNNWATADSVFLIGK</sequence>
<dbReference type="AlphaFoldDB" id="A0A3Q9RMG0"/>
<reference evidence="1 2" key="1">
    <citation type="submission" date="2018-01" db="EMBL/GenBank/DDBJ databases">
        <title>Bacillus asahii Genome sequencing and assembly.</title>
        <authorList>
            <person name="Jiang H."/>
            <person name="Feng Y."/>
            <person name="Zhao F."/>
            <person name="Lin X."/>
        </authorList>
    </citation>
    <scope>NUCLEOTIDE SEQUENCE [LARGE SCALE GENOMIC DNA]</scope>
    <source>
        <strain evidence="1 2">OM18</strain>
    </source>
</reference>
<gene>
    <name evidence="1" type="ORF">BAOM_2025</name>
</gene>
<proteinExistence type="predicted"/>
<protein>
    <submittedName>
        <fullName evidence="1">Uncharacterized protein</fullName>
    </submittedName>
</protein>
<dbReference type="Proteomes" id="UP000283095">
    <property type="component" value="Chromosome"/>
</dbReference>
<evidence type="ECO:0000313" key="1">
    <source>
        <dbReference type="EMBL" id="AZV42634.1"/>
    </source>
</evidence>
<evidence type="ECO:0000313" key="2">
    <source>
        <dbReference type="Proteomes" id="UP000283095"/>
    </source>
</evidence>
<dbReference type="OrthoDB" id="2364568at2"/>
<name>A0A3Q9RMG0_9BACI</name>
<organism evidence="1 2">
    <name type="scientific">Peribacillus asahii</name>
    <dbReference type="NCBI Taxonomy" id="228899"/>
    <lineage>
        <taxon>Bacteria</taxon>
        <taxon>Bacillati</taxon>
        <taxon>Bacillota</taxon>
        <taxon>Bacilli</taxon>
        <taxon>Bacillales</taxon>
        <taxon>Bacillaceae</taxon>
        <taxon>Peribacillus</taxon>
    </lineage>
</organism>
<dbReference type="EMBL" id="CP026095">
    <property type="protein sequence ID" value="AZV42634.1"/>
    <property type="molecule type" value="Genomic_DNA"/>
</dbReference>
<accession>A0A3Q9RMG0</accession>